<reference evidence="1 2" key="1">
    <citation type="submission" date="2019-10" db="EMBL/GenBank/DDBJ databases">
        <title>Whole genome shotgun sequence of Acrocarpospora macrocephala NBRC 16266.</title>
        <authorList>
            <person name="Ichikawa N."/>
            <person name="Kimura A."/>
            <person name="Kitahashi Y."/>
            <person name="Komaki H."/>
            <person name="Oguchi A."/>
        </authorList>
    </citation>
    <scope>NUCLEOTIDE SEQUENCE [LARGE SCALE GENOMIC DNA]</scope>
    <source>
        <strain evidence="1 2">NBRC 16266</strain>
    </source>
</reference>
<protein>
    <submittedName>
        <fullName evidence="1">Uncharacterized protein</fullName>
    </submittedName>
</protein>
<gene>
    <name evidence="1" type="ORF">Amac_025630</name>
</gene>
<keyword evidence="2" id="KW-1185">Reference proteome</keyword>
<accession>A0A5M3WIJ3</accession>
<name>A0A5M3WIJ3_9ACTN</name>
<comment type="caution">
    <text evidence="1">The sequence shown here is derived from an EMBL/GenBank/DDBJ whole genome shotgun (WGS) entry which is preliminary data.</text>
</comment>
<proteinExistence type="predicted"/>
<organism evidence="1 2">
    <name type="scientific">Acrocarpospora macrocephala</name>
    <dbReference type="NCBI Taxonomy" id="150177"/>
    <lineage>
        <taxon>Bacteria</taxon>
        <taxon>Bacillati</taxon>
        <taxon>Actinomycetota</taxon>
        <taxon>Actinomycetes</taxon>
        <taxon>Streptosporangiales</taxon>
        <taxon>Streptosporangiaceae</taxon>
        <taxon>Acrocarpospora</taxon>
    </lineage>
</organism>
<evidence type="ECO:0000313" key="1">
    <source>
        <dbReference type="EMBL" id="GES08967.1"/>
    </source>
</evidence>
<dbReference type="RefSeq" id="WP_281356276.1">
    <property type="nucleotide sequence ID" value="NZ_BAAAHL010000065.1"/>
</dbReference>
<dbReference type="AlphaFoldDB" id="A0A5M3WIJ3"/>
<dbReference type="EMBL" id="BLAE01000013">
    <property type="protein sequence ID" value="GES08967.1"/>
    <property type="molecule type" value="Genomic_DNA"/>
</dbReference>
<evidence type="ECO:0000313" key="2">
    <source>
        <dbReference type="Proteomes" id="UP000331127"/>
    </source>
</evidence>
<sequence length="43" mass="4305">MRTSVRFVITITVALAAIAVTQTAASAATAIEYGLIAALIAVA</sequence>
<dbReference type="Proteomes" id="UP000331127">
    <property type="component" value="Unassembled WGS sequence"/>
</dbReference>